<organism evidence="1 2">
    <name type="scientific">Trichomalopsis sarcophagae</name>
    <dbReference type="NCBI Taxonomy" id="543379"/>
    <lineage>
        <taxon>Eukaryota</taxon>
        <taxon>Metazoa</taxon>
        <taxon>Ecdysozoa</taxon>
        <taxon>Arthropoda</taxon>
        <taxon>Hexapoda</taxon>
        <taxon>Insecta</taxon>
        <taxon>Pterygota</taxon>
        <taxon>Neoptera</taxon>
        <taxon>Endopterygota</taxon>
        <taxon>Hymenoptera</taxon>
        <taxon>Apocrita</taxon>
        <taxon>Proctotrupomorpha</taxon>
        <taxon>Chalcidoidea</taxon>
        <taxon>Pteromalidae</taxon>
        <taxon>Pteromalinae</taxon>
        <taxon>Trichomalopsis</taxon>
    </lineage>
</organism>
<comment type="caution">
    <text evidence="1">The sequence shown here is derived from an EMBL/GenBank/DDBJ whole genome shotgun (WGS) entry which is preliminary data.</text>
</comment>
<sequence length="103" mass="11392">MDPATRRDWKDELEKLNPSPFDVTAPVATRLATSRPVSQLLNHDDPPVIGDGHSRTLTVRALLDSCFEASILSMKLSNRLRVIPERSEVISAEWGARLSNASP</sequence>
<evidence type="ECO:0000313" key="1">
    <source>
        <dbReference type="EMBL" id="OXU18697.1"/>
    </source>
</evidence>
<protein>
    <submittedName>
        <fullName evidence="1">Uncharacterized protein</fullName>
    </submittedName>
</protein>
<gene>
    <name evidence="1" type="ORF">TSAR_009557</name>
</gene>
<evidence type="ECO:0000313" key="2">
    <source>
        <dbReference type="Proteomes" id="UP000215335"/>
    </source>
</evidence>
<accession>A0A232EK18</accession>
<reference evidence="1 2" key="1">
    <citation type="journal article" date="2017" name="Curr. Biol.">
        <title>The Evolution of Venom by Co-option of Single-Copy Genes.</title>
        <authorList>
            <person name="Martinson E.O."/>
            <person name="Mrinalini"/>
            <person name="Kelkar Y.D."/>
            <person name="Chang C.H."/>
            <person name="Werren J.H."/>
        </authorList>
    </citation>
    <scope>NUCLEOTIDE SEQUENCE [LARGE SCALE GENOMIC DNA]</scope>
    <source>
        <strain evidence="1 2">Alberta</strain>
        <tissue evidence="1">Whole body</tissue>
    </source>
</reference>
<keyword evidence="2" id="KW-1185">Reference proteome</keyword>
<proteinExistence type="predicted"/>
<name>A0A232EK18_9HYME</name>
<dbReference type="AlphaFoldDB" id="A0A232EK18"/>
<dbReference type="Proteomes" id="UP000215335">
    <property type="component" value="Unassembled WGS sequence"/>
</dbReference>
<dbReference type="EMBL" id="NNAY01003896">
    <property type="protein sequence ID" value="OXU18697.1"/>
    <property type="molecule type" value="Genomic_DNA"/>
</dbReference>